<reference evidence="1 2" key="1">
    <citation type="submission" date="2024-01" db="EMBL/GenBank/DDBJ databases">
        <title>novel species in genus Adlercreutzia.</title>
        <authorList>
            <person name="Liu X."/>
        </authorList>
    </citation>
    <scope>NUCLEOTIDE SEQUENCE [LARGE SCALE GENOMIC DNA]</scope>
    <source>
        <strain evidence="1 2">R22</strain>
    </source>
</reference>
<accession>A0ABU6IXY0</accession>
<sequence length="185" mass="20953">MNTQTAAQHGREVMAQGLEDLSREALERLVVMTAKDVIALDGTWFQSLERARGMDAAMEHDREAWRRFVPSEARRLAQLLELPERCGLAGLARALPLRCTSLANEWEIRWEDGGNALVFRITDCRVQTARARKGMEFHPCKSVGELEYAGFAAALDDRIRCECASCFPDITDDTCNCAWRFQLEE</sequence>
<keyword evidence="2" id="KW-1185">Reference proteome</keyword>
<gene>
    <name evidence="1" type="ORF">VJ920_05260</name>
</gene>
<organism evidence="1 2">
    <name type="scientific">Adlercreutzia shanghongiae</name>
    <dbReference type="NCBI Taxonomy" id="3111773"/>
    <lineage>
        <taxon>Bacteria</taxon>
        <taxon>Bacillati</taxon>
        <taxon>Actinomycetota</taxon>
        <taxon>Coriobacteriia</taxon>
        <taxon>Eggerthellales</taxon>
        <taxon>Eggerthellaceae</taxon>
        <taxon>Adlercreutzia</taxon>
    </lineage>
</organism>
<evidence type="ECO:0000313" key="2">
    <source>
        <dbReference type="Proteomes" id="UP001343724"/>
    </source>
</evidence>
<dbReference type="Pfam" id="PF19620">
    <property type="entry name" value="DUF6125"/>
    <property type="match status" value="1"/>
</dbReference>
<dbReference type="EMBL" id="JAYMFH010000005">
    <property type="protein sequence ID" value="MEC4294709.1"/>
    <property type="molecule type" value="Genomic_DNA"/>
</dbReference>
<comment type="caution">
    <text evidence="1">The sequence shown here is derived from an EMBL/GenBank/DDBJ whole genome shotgun (WGS) entry which is preliminary data.</text>
</comment>
<proteinExistence type="predicted"/>
<dbReference type="Proteomes" id="UP001343724">
    <property type="component" value="Unassembled WGS sequence"/>
</dbReference>
<protein>
    <submittedName>
        <fullName evidence="1">DUF6125 family protein</fullName>
    </submittedName>
</protein>
<name>A0ABU6IXY0_9ACTN</name>
<dbReference type="RefSeq" id="WP_326454543.1">
    <property type="nucleotide sequence ID" value="NZ_JAYMFH010000005.1"/>
</dbReference>
<evidence type="ECO:0000313" key="1">
    <source>
        <dbReference type="EMBL" id="MEC4294709.1"/>
    </source>
</evidence>